<dbReference type="SUPFAM" id="SSF56112">
    <property type="entry name" value="Protein kinase-like (PK-like)"/>
    <property type="match status" value="1"/>
</dbReference>
<dbReference type="RefSeq" id="WP_235182821.1">
    <property type="nucleotide sequence ID" value="NZ_BAVS01000020.1"/>
</dbReference>
<dbReference type="Proteomes" id="UP000019102">
    <property type="component" value="Unassembled WGS sequence"/>
</dbReference>
<dbReference type="InterPro" id="IPR011009">
    <property type="entry name" value="Kinase-like_dom_sf"/>
</dbReference>
<proteinExistence type="predicted"/>
<protein>
    <recommendedName>
        <fullName evidence="3">Serine/threonine protein kinase</fullName>
    </recommendedName>
</protein>
<dbReference type="STRING" id="1298598.JCM21714_3347"/>
<dbReference type="AlphaFoldDB" id="W4VN81"/>
<dbReference type="EMBL" id="BAVS01000020">
    <property type="protein sequence ID" value="GAE94209.1"/>
    <property type="molecule type" value="Genomic_DNA"/>
</dbReference>
<accession>W4VN81</accession>
<gene>
    <name evidence="1" type="ORF">JCM21714_3347</name>
</gene>
<evidence type="ECO:0000313" key="1">
    <source>
        <dbReference type="EMBL" id="GAE94209.1"/>
    </source>
</evidence>
<evidence type="ECO:0008006" key="3">
    <source>
        <dbReference type="Google" id="ProtNLM"/>
    </source>
</evidence>
<comment type="caution">
    <text evidence="1">The sequence shown here is derived from an EMBL/GenBank/DDBJ whole genome shotgun (WGS) entry which is preliminary data.</text>
</comment>
<sequence length="53" mass="5963">MITQTSKKPDILLKKGQIIAGKWHHRNYQVVKELGHGAIGSVYLCVYANRQVA</sequence>
<evidence type="ECO:0000313" key="2">
    <source>
        <dbReference type="Proteomes" id="UP000019102"/>
    </source>
</evidence>
<dbReference type="eggNOG" id="COG0515">
    <property type="taxonomic scope" value="Bacteria"/>
</dbReference>
<reference evidence="1 2" key="1">
    <citation type="journal article" date="2014" name="Genome Announc.">
        <title>Draft Genome Sequence of the Boron-Tolerant and Moderately Halotolerant Bacterium Gracilibacillus boraciitolerans JCM 21714T.</title>
        <authorList>
            <person name="Ahmed I."/>
            <person name="Oshima K."/>
            <person name="Suda W."/>
            <person name="Kitamura K."/>
            <person name="Iida T."/>
            <person name="Ohmori Y."/>
            <person name="Fujiwara T."/>
            <person name="Hattori M."/>
            <person name="Ohkuma M."/>
        </authorList>
    </citation>
    <scope>NUCLEOTIDE SEQUENCE [LARGE SCALE GENOMIC DNA]</scope>
    <source>
        <strain evidence="1 2">JCM 21714</strain>
    </source>
</reference>
<organism evidence="1 2">
    <name type="scientific">Gracilibacillus boraciitolerans JCM 21714</name>
    <dbReference type="NCBI Taxonomy" id="1298598"/>
    <lineage>
        <taxon>Bacteria</taxon>
        <taxon>Bacillati</taxon>
        <taxon>Bacillota</taxon>
        <taxon>Bacilli</taxon>
        <taxon>Bacillales</taxon>
        <taxon>Bacillaceae</taxon>
        <taxon>Gracilibacillus</taxon>
    </lineage>
</organism>
<keyword evidence="2" id="KW-1185">Reference proteome</keyword>
<name>W4VN81_9BACI</name>